<evidence type="ECO:0000256" key="1">
    <source>
        <dbReference type="SAM" id="MobiDB-lite"/>
    </source>
</evidence>
<keyword evidence="3" id="KW-1185">Reference proteome</keyword>
<comment type="caution">
    <text evidence="2">The sequence shown here is derived from an EMBL/GenBank/DDBJ whole genome shotgun (WGS) entry which is preliminary data.</text>
</comment>
<dbReference type="EMBL" id="JASSZA010000022">
    <property type="protein sequence ID" value="KAK2084074.1"/>
    <property type="molecule type" value="Genomic_DNA"/>
</dbReference>
<organism evidence="2 3">
    <name type="scientific">Saguinus oedipus</name>
    <name type="common">Cotton-top tamarin</name>
    <name type="synonym">Oedipomidas oedipus</name>
    <dbReference type="NCBI Taxonomy" id="9490"/>
    <lineage>
        <taxon>Eukaryota</taxon>
        <taxon>Metazoa</taxon>
        <taxon>Chordata</taxon>
        <taxon>Craniata</taxon>
        <taxon>Vertebrata</taxon>
        <taxon>Euteleostomi</taxon>
        <taxon>Mammalia</taxon>
        <taxon>Eutheria</taxon>
        <taxon>Euarchontoglires</taxon>
        <taxon>Primates</taxon>
        <taxon>Haplorrhini</taxon>
        <taxon>Platyrrhini</taxon>
        <taxon>Cebidae</taxon>
        <taxon>Callitrichinae</taxon>
        <taxon>Saguinus</taxon>
    </lineage>
</organism>
<gene>
    <name evidence="2" type="ORF">P7K49_037107</name>
</gene>
<dbReference type="Proteomes" id="UP001266305">
    <property type="component" value="Unassembled WGS sequence"/>
</dbReference>
<reference evidence="2 3" key="1">
    <citation type="submission" date="2023-05" db="EMBL/GenBank/DDBJ databases">
        <title>B98-5 Cell Line De Novo Hybrid Assembly: An Optical Mapping Approach.</title>
        <authorList>
            <person name="Kananen K."/>
            <person name="Auerbach J.A."/>
            <person name="Kautto E."/>
            <person name="Blachly J.S."/>
        </authorList>
    </citation>
    <scope>NUCLEOTIDE SEQUENCE [LARGE SCALE GENOMIC DNA]</scope>
    <source>
        <strain evidence="2">B95-8</strain>
        <tissue evidence="2">Cell line</tissue>
    </source>
</reference>
<evidence type="ECO:0000313" key="2">
    <source>
        <dbReference type="EMBL" id="KAK2084074.1"/>
    </source>
</evidence>
<feature type="region of interest" description="Disordered" evidence="1">
    <location>
        <begin position="1"/>
        <end position="46"/>
    </location>
</feature>
<sequence length="157" mass="16859">MLGQPGLQNHRHADYCGPDPNKESAQKRVVGKEQGGPEGSQWGPCPATYRRDLPPAPSSHESHHGFSETRWDCVAASVCWDCTIASGCHGFCSLGHNSSSASWDCTTASSCRFCPLRPHHHGFCLLQQQHSFCWGPAGSAISASVEVRMLAVSLAIG</sequence>
<name>A0ABQ9TH70_SAGOE</name>
<accession>A0ABQ9TH70</accession>
<protein>
    <submittedName>
        <fullName evidence="2">Uncharacterized protein</fullName>
    </submittedName>
</protein>
<evidence type="ECO:0000313" key="3">
    <source>
        <dbReference type="Proteomes" id="UP001266305"/>
    </source>
</evidence>
<proteinExistence type="predicted"/>